<sequence>MTSRRNFLKGALGTAAAAGAGWAPQRALAAGSSYKALVCITLVGGTDTHDFLIPTTASDYSRWVDLRASMLEASKGTRERSLLLGLNNAEGTSVGFAPELQELHELYQEGALAIVSNAGPLNGPTSAADFSPRTGIVPDRLGSHNDQRSVWKTGGFDGAPSGWLGRLMDFFPEDSPAARVTIGESSPMVAGADTVGFTMSRRNLRLPDGFEDSKVFGSTELPALLRKHYRKTGRTMDNMFMREVLKAQNNAYDVSLMLRRPLLEGTVGQQIDQEENLLAERLAMVADIIADSATFGFDRQIFHVTFGGFDTHRDQFDVLPGLQRKLATALKGFHRAMQSIGMDEQVTAFTITDFGRTLQGNVTGTDHGWGSHHCVVGGAVRGGRVIGEMPPYEVGHDQDWRRGALIPTLSVEQYGASLGRWFGVDEAGINQVFPNLSRFDPNAVDLF</sequence>
<dbReference type="InterPro" id="IPR006311">
    <property type="entry name" value="TAT_signal"/>
</dbReference>
<gene>
    <name evidence="1" type="ORF">NOG11_06460</name>
</gene>
<organism evidence="1 2">
    <name type="scientific">Parvularcula maris</name>
    <dbReference type="NCBI Taxonomy" id="2965077"/>
    <lineage>
        <taxon>Bacteria</taxon>
        <taxon>Pseudomonadati</taxon>
        <taxon>Pseudomonadota</taxon>
        <taxon>Alphaproteobacteria</taxon>
        <taxon>Parvularculales</taxon>
        <taxon>Parvularculaceae</taxon>
        <taxon>Parvularcula</taxon>
    </lineage>
</organism>
<dbReference type="Pfam" id="PF10518">
    <property type="entry name" value="TAT_signal"/>
    <property type="match status" value="1"/>
</dbReference>
<dbReference type="Proteomes" id="UP001142610">
    <property type="component" value="Unassembled WGS sequence"/>
</dbReference>
<comment type="caution">
    <text evidence="1">The sequence shown here is derived from an EMBL/GenBank/DDBJ whole genome shotgun (WGS) entry which is preliminary data.</text>
</comment>
<proteinExistence type="predicted"/>
<dbReference type="Pfam" id="PF07394">
    <property type="entry name" value="DUF1501"/>
    <property type="match status" value="1"/>
</dbReference>
<dbReference type="RefSeq" id="WP_256618890.1">
    <property type="nucleotide sequence ID" value="NZ_JANIBC010000003.1"/>
</dbReference>
<dbReference type="EMBL" id="JANIBC010000003">
    <property type="protein sequence ID" value="MCQ8185030.1"/>
    <property type="molecule type" value="Genomic_DNA"/>
</dbReference>
<accession>A0A9X2L8G2</accession>
<evidence type="ECO:0000313" key="2">
    <source>
        <dbReference type="Proteomes" id="UP001142610"/>
    </source>
</evidence>
<keyword evidence="2" id="KW-1185">Reference proteome</keyword>
<dbReference type="PROSITE" id="PS51318">
    <property type="entry name" value="TAT"/>
    <property type="match status" value="1"/>
</dbReference>
<dbReference type="PANTHER" id="PTHR43737">
    <property type="entry name" value="BLL7424 PROTEIN"/>
    <property type="match status" value="1"/>
</dbReference>
<dbReference type="PANTHER" id="PTHR43737:SF1">
    <property type="entry name" value="DUF1501 DOMAIN-CONTAINING PROTEIN"/>
    <property type="match status" value="1"/>
</dbReference>
<dbReference type="InterPro" id="IPR010869">
    <property type="entry name" value="DUF1501"/>
</dbReference>
<dbReference type="NCBIfam" id="TIGR01409">
    <property type="entry name" value="TAT_signal_seq"/>
    <property type="match status" value="1"/>
</dbReference>
<dbReference type="AlphaFoldDB" id="A0A9X2L8G2"/>
<dbReference type="InterPro" id="IPR019546">
    <property type="entry name" value="TAT_signal_bac_arc"/>
</dbReference>
<name>A0A9X2L8G2_9PROT</name>
<evidence type="ECO:0000313" key="1">
    <source>
        <dbReference type="EMBL" id="MCQ8185030.1"/>
    </source>
</evidence>
<reference evidence="1" key="1">
    <citation type="submission" date="2022-07" db="EMBL/GenBank/DDBJ databases">
        <title>Parvularcula maris sp. nov., an algicidal bacterium isolated from seawater.</title>
        <authorList>
            <person name="Li F."/>
        </authorList>
    </citation>
    <scope>NUCLEOTIDE SEQUENCE</scope>
    <source>
        <strain evidence="1">BGMRC 0090</strain>
    </source>
</reference>
<protein>
    <submittedName>
        <fullName evidence="1">DUF1501 domain-containing protein</fullName>
    </submittedName>
</protein>